<dbReference type="Proteomes" id="UP000267821">
    <property type="component" value="Unassembled WGS sequence"/>
</dbReference>
<feature type="compositionally biased region" description="Basic and acidic residues" evidence="1">
    <location>
        <begin position="92"/>
        <end position="104"/>
    </location>
</feature>
<feature type="compositionally biased region" description="Basic residues" evidence="1">
    <location>
        <begin position="105"/>
        <end position="117"/>
    </location>
</feature>
<sequence length="184" mass="20671">MTPYFREKLQQSLGYLGSKIVQYRVIDPNSLGVKELRSNKRVKPRSQKQIQGVRSLDRAYIEEEKARIAAAAAEKAEKAANREARRLAIEQKEKEAKKRAEALKKARGGTKATRGRGRGNIARSRTARRSKYEAEGADMHRLETAMSFLSLCGMYAKSTLRHKSKLLEAEAVVVVEVIVKSRVG</sequence>
<keyword evidence="3" id="KW-1185">Reference proteome</keyword>
<evidence type="ECO:0000313" key="2">
    <source>
        <dbReference type="EMBL" id="RPB18388.1"/>
    </source>
</evidence>
<organism evidence="2 3">
    <name type="scientific">Terfezia boudieri ATCC MYA-4762</name>
    <dbReference type="NCBI Taxonomy" id="1051890"/>
    <lineage>
        <taxon>Eukaryota</taxon>
        <taxon>Fungi</taxon>
        <taxon>Dikarya</taxon>
        <taxon>Ascomycota</taxon>
        <taxon>Pezizomycotina</taxon>
        <taxon>Pezizomycetes</taxon>
        <taxon>Pezizales</taxon>
        <taxon>Pezizaceae</taxon>
        <taxon>Terfezia</taxon>
    </lineage>
</organism>
<feature type="region of interest" description="Disordered" evidence="1">
    <location>
        <begin position="92"/>
        <end position="133"/>
    </location>
</feature>
<gene>
    <name evidence="2" type="ORF">L211DRAFT_874880</name>
</gene>
<reference evidence="2 3" key="1">
    <citation type="journal article" date="2018" name="Nat. Ecol. Evol.">
        <title>Pezizomycetes genomes reveal the molecular basis of ectomycorrhizal truffle lifestyle.</title>
        <authorList>
            <person name="Murat C."/>
            <person name="Payen T."/>
            <person name="Noel B."/>
            <person name="Kuo A."/>
            <person name="Morin E."/>
            <person name="Chen J."/>
            <person name="Kohler A."/>
            <person name="Krizsan K."/>
            <person name="Balestrini R."/>
            <person name="Da Silva C."/>
            <person name="Montanini B."/>
            <person name="Hainaut M."/>
            <person name="Levati E."/>
            <person name="Barry K.W."/>
            <person name="Belfiori B."/>
            <person name="Cichocki N."/>
            <person name="Clum A."/>
            <person name="Dockter R.B."/>
            <person name="Fauchery L."/>
            <person name="Guy J."/>
            <person name="Iotti M."/>
            <person name="Le Tacon F."/>
            <person name="Lindquist E.A."/>
            <person name="Lipzen A."/>
            <person name="Malagnac F."/>
            <person name="Mello A."/>
            <person name="Molinier V."/>
            <person name="Miyauchi S."/>
            <person name="Poulain J."/>
            <person name="Riccioni C."/>
            <person name="Rubini A."/>
            <person name="Sitrit Y."/>
            <person name="Splivallo R."/>
            <person name="Traeger S."/>
            <person name="Wang M."/>
            <person name="Zifcakova L."/>
            <person name="Wipf D."/>
            <person name="Zambonelli A."/>
            <person name="Paolocci F."/>
            <person name="Nowrousian M."/>
            <person name="Ottonello S."/>
            <person name="Baldrian P."/>
            <person name="Spatafora J.W."/>
            <person name="Henrissat B."/>
            <person name="Nagy L.G."/>
            <person name="Aury J.M."/>
            <person name="Wincker P."/>
            <person name="Grigoriev I.V."/>
            <person name="Bonfante P."/>
            <person name="Martin F.M."/>
        </authorList>
    </citation>
    <scope>NUCLEOTIDE SEQUENCE [LARGE SCALE GENOMIC DNA]</scope>
    <source>
        <strain evidence="2 3">ATCC MYA-4762</strain>
    </source>
</reference>
<dbReference type="AlphaFoldDB" id="A0A3N4L9G7"/>
<name>A0A3N4L9G7_9PEZI</name>
<dbReference type="InParanoid" id="A0A3N4L9G7"/>
<dbReference type="OrthoDB" id="5493130at2759"/>
<protein>
    <submittedName>
        <fullName evidence="2">Uncharacterized protein</fullName>
    </submittedName>
</protein>
<evidence type="ECO:0000313" key="3">
    <source>
        <dbReference type="Proteomes" id="UP000267821"/>
    </source>
</evidence>
<accession>A0A3N4L9G7</accession>
<dbReference type="EMBL" id="ML121634">
    <property type="protein sequence ID" value="RPB18388.1"/>
    <property type="molecule type" value="Genomic_DNA"/>
</dbReference>
<evidence type="ECO:0000256" key="1">
    <source>
        <dbReference type="SAM" id="MobiDB-lite"/>
    </source>
</evidence>
<proteinExistence type="predicted"/>